<feature type="compositionally biased region" description="Basic and acidic residues" evidence="1">
    <location>
        <begin position="124"/>
        <end position="138"/>
    </location>
</feature>
<evidence type="ECO:0000313" key="3">
    <source>
        <dbReference type="EMBL" id="KER24158.1"/>
    </source>
</evidence>
<sequence>MSTHFHLVVTTLFVIMSEVRPLTCYVCDKCPDDLKDVGTMDKCPACVVEKFFDVTDLLRTNRLCGECPRNRITVTNNNRTVNDCCYTNLCLGSVSGTNVQKVQPATTSITRTETNTPKHVTVASEKESIPVRPNKTDDLSMESTAKTATQHLENSSSATCHMSAWYLAFSTSLICLLVACFN</sequence>
<evidence type="ECO:0000256" key="2">
    <source>
        <dbReference type="SAM" id="SignalP"/>
    </source>
</evidence>
<evidence type="ECO:0000313" key="4">
    <source>
        <dbReference type="Proteomes" id="UP000054324"/>
    </source>
</evidence>
<keyword evidence="2" id="KW-0732">Signal</keyword>
<reference evidence="3 4" key="1">
    <citation type="submission" date="2013-11" db="EMBL/GenBank/DDBJ databases">
        <title>Opisthorchis viverrini - life in the bile duct.</title>
        <authorList>
            <person name="Young N.D."/>
            <person name="Nagarajan N."/>
            <person name="Lin S.J."/>
            <person name="Korhonen P.K."/>
            <person name="Jex A.R."/>
            <person name="Hall R.S."/>
            <person name="Safavi-Hemami H."/>
            <person name="Kaewkong W."/>
            <person name="Bertrand D."/>
            <person name="Gao S."/>
            <person name="Seet Q."/>
            <person name="Wongkham S."/>
            <person name="Teh B.T."/>
            <person name="Wongkham C."/>
            <person name="Intapan P.M."/>
            <person name="Maleewong W."/>
            <person name="Yang X."/>
            <person name="Hu M."/>
            <person name="Wang Z."/>
            <person name="Hofmann A."/>
            <person name="Sternberg P.W."/>
            <person name="Tan P."/>
            <person name="Wang J."/>
            <person name="Gasser R.B."/>
        </authorList>
    </citation>
    <scope>NUCLEOTIDE SEQUENCE [LARGE SCALE GENOMIC DNA]</scope>
</reference>
<organism evidence="3 4">
    <name type="scientific">Opisthorchis viverrini</name>
    <name type="common">Southeast Asian liver fluke</name>
    <dbReference type="NCBI Taxonomy" id="6198"/>
    <lineage>
        <taxon>Eukaryota</taxon>
        <taxon>Metazoa</taxon>
        <taxon>Spiralia</taxon>
        <taxon>Lophotrochozoa</taxon>
        <taxon>Platyhelminthes</taxon>
        <taxon>Trematoda</taxon>
        <taxon>Digenea</taxon>
        <taxon>Opisthorchiida</taxon>
        <taxon>Opisthorchiata</taxon>
        <taxon>Opisthorchiidae</taxon>
        <taxon>Opisthorchis</taxon>
    </lineage>
</organism>
<dbReference type="GeneID" id="20322319"/>
<dbReference type="CTD" id="20322319"/>
<proteinExistence type="predicted"/>
<dbReference type="EMBL" id="KL596821">
    <property type="protein sequence ID" value="KER24158.1"/>
    <property type="molecule type" value="Genomic_DNA"/>
</dbReference>
<protein>
    <submittedName>
        <fullName evidence="3">Uncharacterized protein</fullName>
    </submittedName>
</protein>
<dbReference type="Proteomes" id="UP000054324">
    <property type="component" value="Unassembled WGS sequence"/>
</dbReference>
<dbReference type="OrthoDB" id="10422365at2759"/>
<name>A0A074ZAP7_OPIVI</name>
<feature type="region of interest" description="Disordered" evidence="1">
    <location>
        <begin position="117"/>
        <end position="148"/>
    </location>
</feature>
<dbReference type="KEGG" id="ovi:T265_08140"/>
<feature type="chain" id="PRO_5001704010" evidence="2">
    <location>
        <begin position="22"/>
        <end position="182"/>
    </location>
</feature>
<keyword evidence="4" id="KW-1185">Reference proteome</keyword>
<evidence type="ECO:0000256" key="1">
    <source>
        <dbReference type="SAM" id="MobiDB-lite"/>
    </source>
</evidence>
<accession>A0A074ZAP7</accession>
<gene>
    <name evidence="3" type="ORF">T265_08140</name>
</gene>
<feature type="signal peptide" evidence="2">
    <location>
        <begin position="1"/>
        <end position="21"/>
    </location>
</feature>
<dbReference type="AlphaFoldDB" id="A0A074ZAP7"/>
<dbReference type="RefSeq" id="XP_009172117.1">
    <property type="nucleotide sequence ID" value="XM_009173853.1"/>
</dbReference>